<evidence type="ECO:0000313" key="2">
    <source>
        <dbReference type="Proteomes" id="UP000027186"/>
    </source>
</evidence>
<dbReference type="AlphaFoldDB" id="A0A060DQZ2"/>
<reference evidence="1 2" key="1">
    <citation type="journal article" date="2014" name="Genome Announc.">
        <title>Complete Genome Sequence of the Model Rhizosphere Strain Azospirillum brasilense Az39, Successfully Applied in Agriculture.</title>
        <authorList>
            <person name="Rivera D."/>
            <person name="Revale S."/>
            <person name="Molina R."/>
            <person name="Gualpa J."/>
            <person name="Puente M."/>
            <person name="Maroniche G."/>
            <person name="Paris G."/>
            <person name="Baker D."/>
            <person name="Clavijo B."/>
            <person name="McLay K."/>
            <person name="Spaepen S."/>
            <person name="Perticari A."/>
            <person name="Vazquez M."/>
            <person name="Wisniewski-Dye F."/>
            <person name="Watkins C."/>
            <person name="Martinez-Abarca F."/>
            <person name="Vanderleyden J."/>
            <person name="Cassan F."/>
        </authorList>
    </citation>
    <scope>NUCLEOTIDE SEQUENCE [LARGE SCALE GENOMIC DNA]</scope>
    <source>
        <strain evidence="1 2">Az39</strain>
        <plasmid evidence="1">AbAZ39_p1</plasmid>
    </source>
</reference>
<dbReference type="KEGG" id="abq:ABAZ39_16755"/>
<proteinExistence type="predicted"/>
<evidence type="ECO:0008006" key="3">
    <source>
        <dbReference type="Google" id="ProtNLM"/>
    </source>
</evidence>
<sequence length="246" mass="27721">MHAERSADFPNPAGSAAHVLRRLEETPLREDPFPHLVVPDVLPADLYARAIAHWPRFEALALLQMDTLPQRYQMVLTDRNLREMEPEAEAVWREVRDCLFGPETLKRLAPRFPSLAAKLETPVAARPAMVYARLVEDHAGHAMLPHTDVFGTFLSMLLYMPADDSRPNLGTALYRPRDPSFTANAGRSTERFPREDFELAGTAPFLPNHLLAYAPSDRSFHGVEPVEAPCTRRFLLLFAVMDSRGP</sequence>
<geneLocation type="plasmid" evidence="1 2">
    <name>AbAZ39_p1</name>
</geneLocation>
<organism evidence="1 2">
    <name type="scientific">Azospirillum argentinense</name>
    <dbReference type="NCBI Taxonomy" id="2970906"/>
    <lineage>
        <taxon>Bacteria</taxon>
        <taxon>Pseudomonadati</taxon>
        <taxon>Pseudomonadota</taxon>
        <taxon>Alphaproteobacteria</taxon>
        <taxon>Rhodospirillales</taxon>
        <taxon>Azospirillaceae</taxon>
        <taxon>Azospirillum</taxon>
    </lineage>
</organism>
<dbReference type="Proteomes" id="UP000027186">
    <property type="component" value="Plasmid AbAZ39_p1"/>
</dbReference>
<evidence type="ECO:0000313" key="1">
    <source>
        <dbReference type="EMBL" id="AIB13588.1"/>
    </source>
</evidence>
<protein>
    <recommendedName>
        <fullName evidence="3">2OG-Fe(II) oxygenase</fullName>
    </recommendedName>
</protein>
<accession>A0A060DQZ2</accession>
<name>A0A060DQZ2_9PROT</name>
<dbReference type="Gene3D" id="2.60.120.620">
    <property type="entry name" value="q2cbj1_9rhob like domain"/>
    <property type="match status" value="1"/>
</dbReference>
<keyword evidence="1" id="KW-0614">Plasmid</keyword>
<dbReference type="RefSeq" id="WP_040134022.1">
    <property type="nucleotide sequence ID" value="NZ_CP007794.1"/>
</dbReference>
<dbReference type="EMBL" id="CP007794">
    <property type="protein sequence ID" value="AIB13588.1"/>
    <property type="molecule type" value="Genomic_DNA"/>
</dbReference>
<gene>
    <name evidence="1" type="ORF">ABAZ39_16755</name>
</gene>